<organism evidence="7 8">
    <name type="scientific">Pseudonocardia endophytica</name>
    <dbReference type="NCBI Taxonomy" id="401976"/>
    <lineage>
        <taxon>Bacteria</taxon>
        <taxon>Bacillati</taxon>
        <taxon>Actinomycetota</taxon>
        <taxon>Actinomycetes</taxon>
        <taxon>Pseudonocardiales</taxon>
        <taxon>Pseudonocardiaceae</taxon>
        <taxon>Pseudonocardia</taxon>
    </lineage>
</organism>
<comment type="similarity">
    <text evidence="2">Belongs to the SurE nucleotidase family.</text>
</comment>
<proteinExistence type="inferred from homology"/>
<dbReference type="InterPro" id="IPR036523">
    <property type="entry name" value="SurE-like_sf"/>
</dbReference>
<feature type="domain" description="Survival protein SurE-like phosphatase/nucleotidase" evidence="6">
    <location>
        <begin position="8"/>
        <end position="190"/>
    </location>
</feature>
<dbReference type="InterPro" id="IPR002828">
    <property type="entry name" value="SurE-like_Pase/nucleotidase"/>
</dbReference>
<dbReference type="GO" id="GO:0008253">
    <property type="term" value="F:5'-nucleotidase activity"/>
    <property type="evidence" value="ECO:0007669"/>
    <property type="project" value="UniProtKB-EC"/>
</dbReference>
<dbReference type="GO" id="GO:0046872">
    <property type="term" value="F:metal ion binding"/>
    <property type="evidence" value="ECO:0007669"/>
    <property type="project" value="UniProtKB-KW"/>
</dbReference>
<keyword evidence="8" id="KW-1185">Reference proteome</keyword>
<dbReference type="Gene3D" id="3.40.1210.10">
    <property type="entry name" value="Survival protein SurE-like phosphatase/nucleotidase"/>
    <property type="match status" value="1"/>
</dbReference>
<dbReference type="Pfam" id="PF01975">
    <property type="entry name" value="SurE"/>
    <property type="match status" value="1"/>
</dbReference>
<dbReference type="OrthoDB" id="9780815at2"/>
<dbReference type="EC" id="3.1.3.5" evidence="3"/>
<dbReference type="Proteomes" id="UP000295560">
    <property type="component" value="Unassembled WGS sequence"/>
</dbReference>
<comment type="caution">
    <text evidence="7">The sequence shown here is derived from an EMBL/GenBank/DDBJ whole genome shotgun (WGS) entry which is preliminary data.</text>
</comment>
<gene>
    <name evidence="7" type="ORF">EV378_3891</name>
</gene>
<evidence type="ECO:0000313" key="8">
    <source>
        <dbReference type="Proteomes" id="UP000295560"/>
    </source>
</evidence>
<name>A0A4R1HD30_PSEEN</name>
<dbReference type="PANTHER" id="PTHR30457">
    <property type="entry name" value="5'-NUCLEOTIDASE SURE"/>
    <property type="match status" value="1"/>
</dbReference>
<dbReference type="AlphaFoldDB" id="A0A4R1HD30"/>
<evidence type="ECO:0000313" key="7">
    <source>
        <dbReference type="EMBL" id="TCK19947.1"/>
    </source>
</evidence>
<dbReference type="EMBL" id="SMFZ01000002">
    <property type="protein sequence ID" value="TCK19947.1"/>
    <property type="molecule type" value="Genomic_DNA"/>
</dbReference>
<dbReference type="SUPFAM" id="SSF64167">
    <property type="entry name" value="SurE-like"/>
    <property type="match status" value="1"/>
</dbReference>
<evidence type="ECO:0000256" key="1">
    <source>
        <dbReference type="ARBA" id="ARBA00000815"/>
    </source>
</evidence>
<reference evidence="7 8" key="1">
    <citation type="submission" date="2019-03" db="EMBL/GenBank/DDBJ databases">
        <title>Sequencing the genomes of 1000 actinobacteria strains.</title>
        <authorList>
            <person name="Klenk H.-P."/>
        </authorList>
    </citation>
    <scope>NUCLEOTIDE SEQUENCE [LARGE SCALE GENOMIC DNA]</scope>
    <source>
        <strain evidence="7 8">DSM 44969</strain>
    </source>
</reference>
<dbReference type="InterPro" id="IPR030048">
    <property type="entry name" value="SurE"/>
</dbReference>
<evidence type="ECO:0000256" key="3">
    <source>
        <dbReference type="ARBA" id="ARBA00012643"/>
    </source>
</evidence>
<evidence type="ECO:0000256" key="5">
    <source>
        <dbReference type="ARBA" id="ARBA00022801"/>
    </source>
</evidence>
<comment type="catalytic activity">
    <reaction evidence="1">
        <text>a ribonucleoside 5'-phosphate + H2O = a ribonucleoside + phosphate</text>
        <dbReference type="Rhea" id="RHEA:12484"/>
        <dbReference type="ChEBI" id="CHEBI:15377"/>
        <dbReference type="ChEBI" id="CHEBI:18254"/>
        <dbReference type="ChEBI" id="CHEBI:43474"/>
        <dbReference type="ChEBI" id="CHEBI:58043"/>
        <dbReference type="EC" id="3.1.3.5"/>
    </reaction>
</comment>
<dbReference type="RefSeq" id="WP_132428339.1">
    <property type="nucleotide sequence ID" value="NZ_SMFZ01000002.1"/>
</dbReference>
<dbReference type="PANTHER" id="PTHR30457:SF0">
    <property type="entry name" value="PHOSPHATASE, PUTATIVE (AFU_ORTHOLOGUE AFUA_4G01070)-RELATED"/>
    <property type="match status" value="1"/>
</dbReference>
<evidence type="ECO:0000256" key="2">
    <source>
        <dbReference type="ARBA" id="ARBA00011062"/>
    </source>
</evidence>
<keyword evidence="4" id="KW-0479">Metal-binding</keyword>
<sequence>MSRRPLALLTNDDGIDSPGLHALARGALDAGYDVIVAAPSVDASGAGGSVQAVIEDGHVTVQEQEIPGLPGVTAYGVSAQPAFIVLAAGQGWLDREPDIVLSGINYGANLGRNVLHSGTVCAVIAGTMNRWSGLAVSMDTGLSMPESPHWEAPLSLLGGVLGRLRERPAGTAWTMNVPNRPVAELEPLREAELAESGAVQVRMQYRTPEGPRPAGLRVIVSEDFGGKRPDDDVTLLSLGHPTLTELAPMGSQPIGSVVHAP</sequence>
<accession>A0A4R1HD30</accession>
<evidence type="ECO:0000256" key="4">
    <source>
        <dbReference type="ARBA" id="ARBA00022723"/>
    </source>
</evidence>
<evidence type="ECO:0000259" key="6">
    <source>
        <dbReference type="Pfam" id="PF01975"/>
    </source>
</evidence>
<keyword evidence="5" id="KW-0378">Hydrolase</keyword>
<protein>
    <recommendedName>
        <fullName evidence="3">5'-nucleotidase</fullName>
        <ecNumber evidence="3">3.1.3.5</ecNumber>
    </recommendedName>
</protein>